<keyword evidence="3" id="KW-1185">Reference proteome</keyword>
<dbReference type="Gene3D" id="3.30.1150.10">
    <property type="match status" value="1"/>
</dbReference>
<feature type="region of interest" description="Disordered" evidence="1">
    <location>
        <begin position="87"/>
        <end position="149"/>
    </location>
</feature>
<proteinExistence type="predicted"/>
<sequence>MKHAALWLPILLSLLIHAVLAVLLFVPFSSSYDSQPTMATLINPDEFAAAKARLNAHHQPNQTTPQTQTRQNPDRAWQASDYQPVKYSQSQIASTPSNVTPTDFGQTHESSYTPPVMDEMSQMDNQMTQSQLGQAKNQTKQTASDGESLNLDNLGQTQPAATPKVDIAQAQAAINARIESIWASHPNQPNQAIKLSVSLDDGGQVIGISVRAGHQDLLPAAEATIRAAAPFSELAGVKNSFVINLVTTQEIAQ</sequence>
<evidence type="ECO:0000313" key="2">
    <source>
        <dbReference type="EMBL" id="UXZ04958.1"/>
    </source>
</evidence>
<evidence type="ECO:0000313" key="3">
    <source>
        <dbReference type="Proteomes" id="UP001063782"/>
    </source>
</evidence>
<accession>A0ABY6F4I2</accession>
<dbReference type="Proteomes" id="UP001063782">
    <property type="component" value="Chromosome"/>
</dbReference>
<dbReference type="EMBL" id="CP089977">
    <property type="protein sequence ID" value="UXZ04958.1"/>
    <property type="molecule type" value="Genomic_DNA"/>
</dbReference>
<gene>
    <name evidence="2" type="ORF">LU297_00435</name>
</gene>
<dbReference type="SUPFAM" id="SSF74653">
    <property type="entry name" value="TolA/TonB C-terminal domain"/>
    <property type="match status" value="1"/>
</dbReference>
<feature type="compositionally biased region" description="Polar residues" evidence="1">
    <location>
        <begin position="87"/>
        <end position="113"/>
    </location>
</feature>
<feature type="compositionally biased region" description="Polar residues" evidence="1">
    <location>
        <begin position="122"/>
        <end position="149"/>
    </location>
</feature>
<reference evidence="2" key="1">
    <citation type="submission" date="2021-12" db="EMBL/GenBank/DDBJ databases">
        <title>taxonomy of Moraxella sp. ZY201224.</title>
        <authorList>
            <person name="Li F."/>
        </authorList>
    </citation>
    <scope>NUCLEOTIDE SEQUENCE</scope>
    <source>
        <strain evidence="2">ZY201224</strain>
    </source>
</reference>
<protein>
    <submittedName>
        <fullName evidence="2">Uncharacterized protein</fullName>
    </submittedName>
</protein>
<name>A0ABY6F4I2_9GAMM</name>
<evidence type="ECO:0000256" key="1">
    <source>
        <dbReference type="SAM" id="MobiDB-lite"/>
    </source>
</evidence>
<dbReference type="RefSeq" id="WP_263076459.1">
    <property type="nucleotide sequence ID" value="NZ_CP089977.1"/>
</dbReference>
<organism evidence="2 3">
    <name type="scientific">Moraxella nasicaprae</name>
    <dbReference type="NCBI Taxonomy" id="2904122"/>
    <lineage>
        <taxon>Bacteria</taxon>
        <taxon>Pseudomonadati</taxon>
        <taxon>Pseudomonadota</taxon>
        <taxon>Gammaproteobacteria</taxon>
        <taxon>Moraxellales</taxon>
        <taxon>Moraxellaceae</taxon>
        <taxon>Moraxella</taxon>
    </lineage>
</organism>